<evidence type="ECO:0000313" key="6">
    <source>
        <dbReference type="Proteomes" id="UP000054988"/>
    </source>
</evidence>
<protein>
    <recommendedName>
        <fullName evidence="7">Calcium channel YVC1</fullName>
    </recommendedName>
</protein>
<feature type="region of interest" description="Disordered" evidence="1">
    <location>
        <begin position="779"/>
        <end position="836"/>
    </location>
</feature>
<feature type="transmembrane region" description="Helical" evidence="2">
    <location>
        <begin position="267"/>
        <end position="286"/>
    </location>
</feature>
<feature type="transmembrane region" description="Helical" evidence="2">
    <location>
        <begin position="292"/>
        <end position="315"/>
    </location>
</feature>
<feature type="transmembrane region" description="Helical" evidence="2">
    <location>
        <begin position="237"/>
        <end position="255"/>
    </location>
</feature>
<keyword evidence="2" id="KW-0812">Transmembrane</keyword>
<dbReference type="InterPro" id="IPR052971">
    <property type="entry name" value="TRP_calcium_channel"/>
</dbReference>
<sequence>MDPEVAPSTPMLAPSPEYLASVKVFPLIPSIKKEVFNTIDSALSWDQLTASDINFSVVRPIVYKFARLRNLSVVYACLVVRAYYMQLSEEDLAYAAVNLSRANLSEIIATKLLQHFASDYIQLTAVLTTCWNPLAGAPSSFVDEVVLLVGDNASDNPQSALEASTRFPMAIATDAKSFVAHPIVQKVVNDIYIGKVIFTTAATRSVLADNYKPRGIQIYDSNSSPFLDHYRLRVPKYGAILEFLNFAFLLVTFVLCLSNKNADAMSLWEYVFIVFASAFALQEYTAAMEHGWQIYIANMWNVFDTSFIVIFSLYLGFRLTGIANGDAHSSEMAFDILAIDACILFPRLAFFAVSNHIVILIDANATKEYLFQFTITTIEGVKADALFSYQPPFNILAFVVLKPLSWVLSPRALHSVNVFLIKLTNFPILVVIGFYERYLTSGQLLHKSGKEAALNFFNSLPRHIKHTPLVEALVGSSSSDLYEAIFDVEAEHEVELSEMSDDEVPRLRSVNSREPIHRRISPSPSGRQRPSSLVTPSRRENPSPLGSPRPYVSTNLDPPPSSPLAKLFTRGSSKEVTADTAQLKESVKRMEELVGDMKDPVRGLRDEIKELQDRQSPGLSVPGSQPLLVFNSCVALILLPLGLTPMVWSHLNTAHLTLETIWVQILSFLQIGAAIASTVNSSEMVVNRDWSIRASALLLVPTTWLVGLLQLAYFLVLFVSAMSHSRVQRDIWTQSIYDITWFGFNNNRLKNSDISIPRPKTGFEDDSWTRHLEDIESTAARKAKHAPPPGEKPTWAPTNTRRGVDPPFIRRETSPRTSASQESITPPVKAEVKGQSVGSRFIERFRDSQTISRPPLHPTPTFAGEVHDHDLPIPKTRFSRWVRADELKPF</sequence>
<reference evidence="5 6" key="1">
    <citation type="submission" date="2015-12" db="EMBL/GenBank/DDBJ databases">
        <title>Draft genome sequence of Moniliophthora roreri, the causal agent of frosty pod rot of cacao.</title>
        <authorList>
            <person name="Aime M.C."/>
            <person name="Diaz-Valderrama J.R."/>
            <person name="Kijpornyongpan T."/>
            <person name="Phillips-Mora W."/>
        </authorList>
    </citation>
    <scope>NUCLEOTIDE SEQUENCE [LARGE SCALE GENOMIC DNA]</scope>
    <source>
        <strain evidence="5 6">MCA 2952</strain>
    </source>
</reference>
<feature type="transmembrane region" description="Helical" evidence="2">
    <location>
        <begin position="412"/>
        <end position="435"/>
    </location>
</feature>
<evidence type="ECO:0000256" key="1">
    <source>
        <dbReference type="SAM" id="MobiDB-lite"/>
    </source>
</evidence>
<dbReference type="Pfam" id="PF23317">
    <property type="entry name" value="YVC1_C"/>
    <property type="match status" value="2"/>
</dbReference>
<evidence type="ECO:0000259" key="3">
    <source>
        <dbReference type="Pfam" id="PF23190"/>
    </source>
</evidence>
<evidence type="ECO:0000259" key="4">
    <source>
        <dbReference type="Pfam" id="PF23317"/>
    </source>
</evidence>
<feature type="transmembrane region" description="Helical" evidence="2">
    <location>
        <begin position="336"/>
        <end position="361"/>
    </location>
</feature>
<dbReference type="Pfam" id="PF23190">
    <property type="entry name" value="LHD_TRPY1"/>
    <property type="match status" value="1"/>
</dbReference>
<feature type="transmembrane region" description="Helical" evidence="2">
    <location>
        <begin position="661"/>
        <end position="682"/>
    </location>
</feature>
<organism evidence="5 6">
    <name type="scientific">Moniliophthora roreri</name>
    <name type="common">Frosty pod rot fungus</name>
    <name type="synonym">Monilia roreri</name>
    <dbReference type="NCBI Taxonomy" id="221103"/>
    <lineage>
        <taxon>Eukaryota</taxon>
        <taxon>Fungi</taxon>
        <taxon>Dikarya</taxon>
        <taxon>Basidiomycota</taxon>
        <taxon>Agaricomycotina</taxon>
        <taxon>Agaricomycetes</taxon>
        <taxon>Agaricomycetidae</taxon>
        <taxon>Agaricales</taxon>
        <taxon>Marasmiineae</taxon>
        <taxon>Marasmiaceae</taxon>
        <taxon>Moniliophthora</taxon>
    </lineage>
</organism>
<comment type="caution">
    <text evidence="5">The sequence shown here is derived from an EMBL/GenBank/DDBJ whole genome shotgun (WGS) entry which is preliminary data.</text>
</comment>
<dbReference type="Proteomes" id="UP000054988">
    <property type="component" value="Unassembled WGS sequence"/>
</dbReference>
<dbReference type="AlphaFoldDB" id="A0A0W0FUP3"/>
<feature type="domain" description="YVC1 N-terminal linker helical" evidence="3">
    <location>
        <begin position="25"/>
        <end position="201"/>
    </location>
</feature>
<feature type="compositionally biased region" description="Basic and acidic residues" evidence="1">
    <location>
        <begin position="802"/>
        <end position="814"/>
    </location>
</feature>
<feature type="compositionally biased region" description="Low complexity" evidence="1">
    <location>
        <begin position="521"/>
        <end position="532"/>
    </location>
</feature>
<feature type="domain" description="Calcium channel YVC1-like C-terminal transmembrane" evidence="4">
    <location>
        <begin position="246"/>
        <end position="356"/>
    </location>
</feature>
<feature type="region of interest" description="Disordered" evidence="1">
    <location>
        <begin position="496"/>
        <end position="563"/>
    </location>
</feature>
<keyword evidence="2" id="KW-0472">Membrane</keyword>
<feature type="transmembrane region" description="Helical" evidence="2">
    <location>
        <begin position="627"/>
        <end position="649"/>
    </location>
</feature>
<feature type="transmembrane region" description="Helical" evidence="2">
    <location>
        <begin position="694"/>
        <end position="719"/>
    </location>
</feature>
<name>A0A0W0FUP3_MONRR</name>
<evidence type="ECO:0000256" key="2">
    <source>
        <dbReference type="SAM" id="Phobius"/>
    </source>
</evidence>
<dbReference type="PANTHER" id="PTHR35859">
    <property type="entry name" value="NONSELECTIVE CATION CHANNEL PROTEIN"/>
    <property type="match status" value="1"/>
</dbReference>
<dbReference type="EMBL" id="LATX01001627">
    <property type="protein sequence ID" value="KTB39912.1"/>
    <property type="molecule type" value="Genomic_DNA"/>
</dbReference>
<dbReference type="InterPro" id="IPR056337">
    <property type="entry name" value="LHD_YVC1"/>
</dbReference>
<proteinExistence type="predicted"/>
<accession>A0A0W0FUP3</accession>
<gene>
    <name evidence="5" type="ORF">WG66_7613</name>
</gene>
<feature type="domain" description="Calcium channel YVC1-like C-terminal transmembrane" evidence="4">
    <location>
        <begin position="358"/>
        <end position="439"/>
    </location>
</feature>
<dbReference type="InterPro" id="IPR056336">
    <property type="entry name" value="YVC1_C"/>
</dbReference>
<keyword evidence="2" id="KW-1133">Transmembrane helix</keyword>
<evidence type="ECO:0008006" key="7">
    <source>
        <dbReference type="Google" id="ProtNLM"/>
    </source>
</evidence>
<dbReference type="eggNOG" id="ENOG502QU70">
    <property type="taxonomic scope" value="Eukaryota"/>
</dbReference>
<evidence type="ECO:0000313" key="5">
    <source>
        <dbReference type="EMBL" id="KTB39912.1"/>
    </source>
</evidence>
<feature type="compositionally biased region" description="Polar residues" evidence="1">
    <location>
        <begin position="815"/>
        <end position="824"/>
    </location>
</feature>
<dbReference type="PANTHER" id="PTHR35859:SF1">
    <property type="entry name" value="NONSELECTIVE CATION CHANNEL PROTEIN"/>
    <property type="match status" value="1"/>
</dbReference>